<feature type="region of interest" description="Disordered" evidence="4">
    <location>
        <begin position="256"/>
        <end position="289"/>
    </location>
</feature>
<evidence type="ECO:0000256" key="1">
    <source>
        <dbReference type="ARBA" id="ARBA00022729"/>
    </source>
</evidence>
<dbReference type="Proteomes" id="UP000186385">
    <property type="component" value="Unassembled WGS sequence"/>
</dbReference>
<feature type="signal peptide" evidence="5">
    <location>
        <begin position="1"/>
        <end position="26"/>
    </location>
</feature>
<feature type="domain" description="SLH" evidence="6">
    <location>
        <begin position="83"/>
        <end position="146"/>
    </location>
</feature>
<dbReference type="InterPro" id="IPR002508">
    <property type="entry name" value="MurNAc-LAA_cat"/>
</dbReference>
<dbReference type="PANTHER" id="PTHR30404">
    <property type="entry name" value="N-ACETYLMURAMOYL-L-ALANINE AMIDASE"/>
    <property type="match status" value="1"/>
</dbReference>
<evidence type="ECO:0000313" key="8">
    <source>
        <dbReference type="EMBL" id="SIR49182.1"/>
    </source>
</evidence>
<dbReference type="PROSITE" id="PS51272">
    <property type="entry name" value="SLH"/>
    <property type="match status" value="2"/>
</dbReference>
<evidence type="ECO:0000313" key="9">
    <source>
        <dbReference type="Proteomes" id="UP000186385"/>
    </source>
</evidence>
<dbReference type="GO" id="GO:0008745">
    <property type="term" value="F:N-acetylmuramoyl-L-alanine amidase activity"/>
    <property type="evidence" value="ECO:0007669"/>
    <property type="project" value="InterPro"/>
</dbReference>
<organism evidence="8 9">
    <name type="scientific">Domibacillus enclensis</name>
    <dbReference type="NCBI Taxonomy" id="1017273"/>
    <lineage>
        <taxon>Bacteria</taxon>
        <taxon>Bacillati</taxon>
        <taxon>Bacillota</taxon>
        <taxon>Bacilli</taxon>
        <taxon>Bacillales</taxon>
        <taxon>Bacillaceae</taxon>
        <taxon>Domibacillus</taxon>
    </lineage>
</organism>
<feature type="chain" id="PRO_5009940532" evidence="5">
    <location>
        <begin position="27"/>
        <end position="460"/>
    </location>
</feature>
<dbReference type="SUPFAM" id="SSF53187">
    <property type="entry name" value="Zn-dependent exopeptidases"/>
    <property type="match status" value="1"/>
</dbReference>
<dbReference type="InterPro" id="IPR050695">
    <property type="entry name" value="N-acetylmuramoyl_amidase_3"/>
</dbReference>
<dbReference type="PANTHER" id="PTHR30404:SF0">
    <property type="entry name" value="N-ACETYLMURAMOYL-L-ALANINE AMIDASE AMIC"/>
    <property type="match status" value="1"/>
</dbReference>
<dbReference type="Pfam" id="PF08239">
    <property type="entry name" value="SH3_3"/>
    <property type="match status" value="1"/>
</dbReference>
<dbReference type="GO" id="GO:0030288">
    <property type="term" value="C:outer membrane-bounded periplasmic space"/>
    <property type="evidence" value="ECO:0007669"/>
    <property type="project" value="TreeGrafter"/>
</dbReference>
<feature type="domain" description="SLH" evidence="6">
    <location>
        <begin position="23"/>
        <end position="82"/>
    </location>
</feature>
<dbReference type="GO" id="GO:0071555">
    <property type="term" value="P:cell wall organization"/>
    <property type="evidence" value="ECO:0007669"/>
    <property type="project" value="UniProtKB-KW"/>
</dbReference>
<sequence>MKKWMTFVLALCIVLSLFGYQSPVQAAGFTDVPSRASKEVNYLAEGKVIYGVTSTSFSPNETLTRAQVAVFVGRTLQVNGEQRETRFSDLGKGNSASGFVESLVAKGIMSGTGEKTFSPSKAVTRGEMAVILSKAFNYSGNAEQALLSLGIASGMEDGTFGTNKTITRADFAVFLARAVNPSYRLKQSASFNTKLVSTTNNLNIRTGPSTSYTSVGKISANTAVTGAHTIAGWTYVKAGTTTGFIYNSYLKSSTGAVPSPPAESADSSLSGQTIILDPGHGGTDPGAVGNGLKEKDVVLKMGLQVNNLLKKTPFNVKMTRSTDVFIKLGDRSTFAKNQGGDIFVSIHANAASASATGTETYYYSAANPHVADSKLLGEKIQARMLDAWDLRDRGTKSGNFSVLRENTMPAALLELGFISNAGDAAKMASDAQMNKMSIAIYNGILDYYKAKGYNVNQYYK</sequence>
<dbReference type="Gene3D" id="3.40.630.40">
    <property type="entry name" value="Zn-dependent exopeptidases"/>
    <property type="match status" value="1"/>
</dbReference>
<dbReference type="EMBL" id="FTLX01000009">
    <property type="protein sequence ID" value="SIR49182.1"/>
    <property type="molecule type" value="Genomic_DNA"/>
</dbReference>
<protein>
    <submittedName>
        <fullName evidence="8">N-acetylmuramoyl-L-alanine amidase</fullName>
    </submittedName>
</protein>
<dbReference type="Gene3D" id="2.30.30.40">
    <property type="entry name" value="SH3 Domains"/>
    <property type="match status" value="1"/>
</dbReference>
<dbReference type="RefSeq" id="WP_045850182.1">
    <property type="nucleotide sequence ID" value="NZ_FTLX01000009.1"/>
</dbReference>
<dbReference type="GO" id="GO:0009253">
    <property type="term" value="P:peptidoglycan catabolic process"/>
    <property type="evidence" value="ECO:0007669"/>
    <property type="project" value="InterPro"/>
</dbReference>
<keyword evidence="3" id="KW-0961">Cell wall biogenesis/degradation</keyword>
<keyword evidence="1 5" id="KW-0732">Signal</keyword>
<keyword evidence="2" id="KW-0378">Hydrolase</keyword>
<proteinExistence type="predicted"/>
<feature type="domain" description="SH3b" evidence="7">
    <location>
        <begin position="191"/>
        <end position="254"/>
    </location>
</feature>
<gene>
    <name evidence="8" type="ORF">SAMN05443094_10942</name>
</gene>
<dbReference type="InterPro" id="IPR003646">
    <property type="entry name" value="SH3-like_bac-type"/>
</dbReference>
<dbReference type="STRING" id="1017273.SAMN05443094_10942"/>
<reference evidence="8 9" key="1">
    <citation type="submission" date="2017-01" db="EMBL/GenBank/DDBJ databases">
        <authorList>
            <person name="Mah S.A."/>
            <person name="Swanson W.J."/>
            <person name="Moy G.W."/>
            <person name="Vacquier V.D."/>
        </authorList>
    </citation>
    <scope>NUCLEOTIDE SEQUENCE [LARGE SCALE GENOMIC DNA]</scope>
    <source>
        <strain evidence="8 9">NIO-1016</strain>
    </source>
</reference>
<evidence type="ECO:0000256" key="5">
    <source>
        <dbReference type="SAM" id="SignalP"/>
    </source>
</evidence>
<dbReference type="InterPro" id="IPR001119">
    <property type="entry name" value="SLH_dom"/>
</dbReference>
<dbReference type="Pfam" id="PF01520">
    <property type="entry name" value="Amidase_3"/>
    <property type="match status" value="1"/>
</dbReference>
<dbReference type="CDD" id="cd02696">
    <property type="entry name" value="MurNAc-LAA"/>
    <property type="match status" value="1"/>
</dbReference>
<evidence type="ECO:0000256" key="4">
    <source>
        <dbReference type="SAM" id="MobiDB-lite"/>
    </source>
</evidence>
<accession>A0A1N7BCZ2</accession>
<dbReference type="SMART" id="SM00287">
    <property type="entry name" value="SH3b"/>
    <property type="match status" value="1"/>
</dbReference>
<dbReference type="PROSITE" id="PS51781">
    <property type="entry name" value="SH3B"/>
    <property type="match status" value="1"/>
</dbReference>
<dbReference type="Pfam" id="PF00395">
    <property type="entry name" value="SLH"/>
    <property type="match status" value="3"/>
</dbReference>
<dbReference type="SMART" id="SM00646">
    <property type="entry name" value="Ami_3"/>
    <property type="match status" value="1"/>
</dbReference>
<evidence type="ECO:0000259" key="6">
    <source>
        <dbReference type="PROSITE" id="PS51272"/>
    </source>
</evidence>
<dbReference type="AlphaFoldDB" id="A0A1N7BCZ2"/>
<evidence type="ECO:0000259" key="7">
    <source>
        <dbReference type="PROSITE" id="PS51781"/>
    </source>
</evidence>
<evidence type="ECO:0000256" key="3">
    <source>
        <dbReference type="ARBA" id="ARBA00023316"/>
    </source>
</evidence>
<evidence type="ECO:0000256" key="2">
    <source>
        <dbReference type="ARBA" id="ARBA00022801"/>
    </source>
</evidence>
<name>A0A1N7BCZ2_9BACI</name>